<sequence>MTTDFLSYSEIQRRLHTHYLRQYEIPIEHFVSLPLPTKRLGDPGYAGFAAPAVRHPQISLKVAPPDRWWMISATSGRLMLYALQKAYSFAPDQDWEMVQVDTLPLSVAEREAGMNTLANFLDALAIDFFTAARSDNSTRKACLEVLETYIGSSLLPLFRALTPDFFIWLEEKS</sequence>
<dbReference type="EMBL" id="CP053587">
    <property type="protein sequence ID" value="WNZ27115.1"/>
    <property type="molecule type" value="Genomic_DNA"/>
</dbReference>
<name>A0AA96WL65_9CYAN</name>
<organism evidence="1">
    <name type="scientific">Leptolyngbya sp. NK1-12</name>
    <dbReference type="NCBI Taxonomy" id="2547451"/>
    <lineage>
        <taxon>Bacteria</taxon>
        <taxon>Bacillati</taxon>
        <taxon>Cyanobacteriota</taxon>
        <taxon>Cyanophyceae</taxon>
        <taxon>Leptolyngbyales</taxon>
        <taxon>Leptolyngbyaceae</taxon>
        <taxon>Leptolyngbya group</taxon>
        <taxon>Leptolyngbya</taxon>
    </lineage>
</organism>
<dbReference type="RefSeq" id="WP_316436739.1">
    <property type="nucleotide sequence ID" value="NZ_CP053587.1"/>
</dbReference>
<gene>
    <name evidence="1" type="ORF">HJG54_29840</name>
</gene>
<proteinExistence type="predicted"/>
<protein>
    <submittedName>
        <fullName evidence="1">Uncharacterized protein</fullName>
    </submittedName>
</protein>
<dbReference type="AlphaFoldDB" id="A0AA96WL65"/>
<accession>A0AA96WL65</accession>
<reference evidence="1" key="1">
    <citation type="submission" date="2020-05" db="EMBL/GenBank/DDBJ databases">
        <authorList>
            <person name="Zhu T."/>
            <person name="Keshari N."/>
            <person name="Lu X."/>
        </authorList>
    </citation>
    <scope>NUCLEOTIDE SEQUENCE</scope>
    <source>
        <strain evidence="1">NK1-12</strain>
    </source>
</reference>
<evidence type="ECO:0000313" key="1">
    <source>
        <dbReference type="EMBL" id="WNZ27115.1"/>
    </source>
</evidence>